<organism evidence="22 23">
    <name type="scientific">Zalerion maritima</name>
    <dbReference type="NCBI Taxonomy" id="339359"/>
    <lineage>
        <taxon>Eukaryota</taxon>
        <taxon>Fungi</taxon>
        <taxon>Dikarya</taxon>
        <taxon>Ascomycota</taxon>
        <taxon>Pezizomycotina</taxon>
        <taxon>Sordariomycetes</taxon>
        <taxon>Lulworthiomycetidae</taxon>
        <taxon>Lulworthiales</taxon>
        <taxon>Lulworthiaceae</taxon>
        <taxon>Zalerion</taxon>
    </lineage>
</organism>
<keyword evidence="9 16" id="KW-0472">Membrane</keyword>
<evidence type="ECO:0000256" key="4">
    <source>
        <dbReference type="ARBA" id="ARBA00022622"/>
    </source>
</evidence>
<dbReference type="GO" id="GO:0008843">
    <property type="term" value="F:endochitinase activity"/>
    <property type="evidence" value="ECO:0007669"/>
    <property type="project" value="UniProtKB-EC"/>
</dbReference>
<dbReference type="Proteomes" id="UP001201980">
    <property type="component" value="Unassembled WGS sequence"/>
</dbReference>
<feature type="compositionally biased region" description="Low complexity" evidence="19">
    <location>
        <begin position="282"/>
        <end position="319"/>
    </location>
</feature>
<dbReference type="EMBL" id="JAKWBI020000076">
    <property type="protein sequence ID" value="KAJ2903616.1"/>
    <property type="molecule type" value="Genomic_DNA"/>
</dbReference>
<evidence type="ECO:0000256" key="19">
    <source>
        <dbReference type="SAM" id="MobiDB-lite"/>
    </source>
</evidence>
<comment type="caution">
    <text evidence="22">The sequence shown here is derived from an EMBL/GenBank/DDBJ whole genome shotgun (WGS) entry which is preliminary data.</text>
</comment>
<evidence type="ECO:0000256" key="5">
    <source>
        <dbReference type="ARBA" id="ARBA00022676"/>
    </source>
</evidence>
<dbReference type="EC" id="3.2.-.-" evidence="16"/>
<dbReference type="CDD" id="cd02183">
    <property type="entry name" value="GH16_fungal_CRH1_transglycosylase"/>
    <property type="match status" value="1"/>
</dbReference>
<dbReference type="PIRSF" id="PIRSF037299">
    <property type="entry name" value="Glycosidase_CRH1_prd"/>
    <property type="match status" value="1"/>
</dbReference>
<dbReference type="SUPFAM" id="SSF49899">
    <property type="entry name" value="Concanavalin A-like lectins/glucanases"/>
    <property type="match status" value="1"/>
</dbReference>
<feature type="signal peptide" evidence="20">
    <location>
        <begin position="1"/>
        <end position="21"/>
    </location>
</feature>
<keyword evidence="5" id="KW-0328">Glycosyltransferase</keyword>
<comment type="similarity">
    <text evidence="15">Belongs to the glycosyl hydrolase 16 family. CRH1 subfamily.</text>
</comment>
<dbReference type="GO" id="GO:0009277">
    <property type="term" value="C:fungal-type cell wall"/>
    <property type="evidence" value="ECO:0007669"/>
    <property type="project" value="TreeGrafter"/>
</dbReference>
<dbReference type="GO" id="GO:0016757">
    <property type="term" value="F:glycosyltransferase activity"/>
    <property type="evidence" value="ECO:0007669"/>
    <property type="project" value="UniProtKB-KW"/>
</dbReference>
<evidence type="ECO:0000256" key="7">
    <source>
        <dbReference type="ARBA" id="ARBA00022729"/>
    </source>
</evidence>
<evidence type="ECO:0000256" key="11">
    <source>
        <dbReference type="ARBA" id="ARBA00023180"/>
    </source>
</evidence>
<evidence type="ECO:0000256" key="17">
    <source>
        <dbReference type="PIRSR" id="PIRSR037299-1"/>
    </source>
</evidence>
<evidence type="ECO:0000256" key="6">
    <source>
        <dbReference type="ARBA" id="ARBA00022679"/>
    </source>
</evidence>
<evidence type="ECO:0000256" key="9">
    <source>
        <dbReference type="ARBA" id="ARBA00023136"/>
    </source>
</evidence>
<keyword evidence="4" id="KW-0336">GPI-anchor</keyword>
<evidence type="ECO:0000256" key="15">
    <source>
        <dbReference type="ARBA" id="ARBA00038074"/>
    </source>
</evidence>
<keyword evidence="13" id="KW-0326">Glycosidase</keyword>
<keyword evidence="8 16" id="KW-0378">Hydrolase</keyword>
<keyword evidence="11" id="KW-0325">Glycoprotein</keyword>
<reference evidence="22" key="1">
    <citation type="submission" date="2022-07" db="EMBL/GenBank/DDBJ databases">
        <title>Draft genome sequence of Zalerion maritima ATCC 34329, a (micro)plastics degrading marine fungus.</title>
        <authorList>
            <person name="Paco A."/>
            <person name="Goncalves M.F.M."/>
            <person name="Rocha-Santos T.A.P."/>
            <person name="Alves A."/>
        </authorList>
    </citation>
    <scope>NUCLEOTIDE SEQUENCE</scope>
    <source>
        <strain evidence="22">ATCC 34329</strain>
    </source>
</reference>
<evidence type="ECO:0000256" key="10">
    <source>
        <dbReference type="ARBA" id="ARBA00023157"/>
    </source>
</evidence>
<feature type="region of interest" description="Disordered" evidence="19">
    <location>
        <begin position="279"/>
        <end position="379"/>
    </location>
</feature>
<dbReference type="GO" id="GO:0005975">
    <property type="term" value="P:carbohydrate metabolic process"/>
    <property type="evidence" value="ECO:0007669"/>
    <property type="project" value="InterPro"/>
</dbReference>
<feature type="active site" description="Proton donor" evidence="17">
    <location>
        <position position="127"/>
    </location>
</feature>
<keyword evidence="6" id="KW-0808">Transferase</keyword>
<dbReference type="GO" id="GO:0031505">
    <property type="term" value="P:fungal-type cell wall organization"/>
    <property type="evidence" value="ECO:0007669"/>
    <property type="project" value="TreeGrafter"/>
</dbReference>
<dbReference type="PANTHER" id="PTHR10963">
    <property type="entry name" value="GLYCOSYL HYDROLASE-RELATED"/>
    <property type="match status" value="1"/>
</dbReference>
<feature type="domain" description="GH16" evidence="21">
    <location>
        <begin position="23"/>
        <end position="237"/>
    </location>
</feature>
<evidence type="ECO:0000256" key="13">
    <source>
        <dbReference type="ARBA" id="ARBA00023295"/>
    </source>
</evidence>
<gene>
    <name evidence="22" type="ORF">MKZ38_009559</name>
</gene>
<dbReference type="InterPro" id="IPR013320">
    <property type="entry name" value="ConA-like_dom_sf"/>
</dbReference>
<evidence type="ECO:0000256" key="20">
    <source>
        <dbReference type="SAM" id="SignalP"/>
    </source>
</evidence>
<dbReference type="PANTHER" id="PTHR10963:SF68">
    <property type="entry name" value="GLYCOSIDASE CRH1-RELATED"/>
    <property type="match status" value="1"/>
</dbReference>
<keyword evidence="23" id="KW-1185">Reference proteome</keyword>
<evidence type="ECO:0000256" key="2">
    <source>
        <dbReference type="ARBA" id="ARBA00004196"/>
    </source>
</evidence>
<feature type="chain" id="PRO_5042262299" description="Crh-like protein" evidence="20">
    <location>
        <begin position="22"/>
        <end position="400"/>
    </location>
</feature>
<comment type="catalytic activity">
    <reaction evidence="1">
        <text>Random endo-hydrolysis of N-acetyl-beta-D-glucosaminide (1-&gt;4)-beta-linkages in chitin and chitodextrins.</text>
        <dbReference type="EC" id="3.2.1.14"/>
    </reaction>
</comment>
<proteinExistence type="inferred from homology"/>
<evidence type="ECO:0000256" key="12">
    <source>
        <dbReference type="ARBA" id="ARBA00023288"/>
    </source>
</evidence>
<feature type="compositionally biased region" description="Acidic residues" evidence="19">
    <location>
        <begin position="323"/>
        <end position="341"/>
    </location>
</feature>
<dbReference type="InterPro" id="IPR017168">
    <property type="entry name" value="CHR-like"/>
</dbReference>
<name>A0AAD5RUJ5_9PEZI</name>
<dbReference type="Gene3D" id="2.60.120.200">
    <property type="match status" value="1"/>
</dbReference>
<feature type="compositionally biased region" description="Low complexity" evidence="19">
    <location>
        <begin position="345"/>
        <end position="377"/>
    </location>
</feature>
<dbReference type="InterPro" id="IPR000757">
    <property type="entry name" value="Beta-glucanase-like"/>
</dbReference>
<evidence type="ECO:0000256" key="3">
    <source>
        <dbReference type="ARBA" id="ARBA00004589"/>
    </source>
</evidence>
<evidence type="ECO:0000256" key="16">
    <source>
        <dbReference type="PIRNR" id="PIRNR037299"/>
    </source>
</evidence>
<accession>A0AAD5RUJ5</accession>
<evidence type="ECO:0000256" key="18">
    <source>
        <dbReference type="PIRSR" id="PIRSR037299-2"/>
    </source>
</evidence>
<comment type="subcellular location">
    <subcellularLocation>
        <location evidence="2">Cell envelope</location>
    </subcellularLocation>
    <subcellularLocation>
        <location evidence="3">Membrane</location>
        <topology evidence="3">Lipid-anchor</topology>
        <topology evidence="3">GPI-anchor</topology>
    </subcellularLocation>
</comment>
<dbReference type="AlphaFoldDB" id="A0AAD5RUJ5"/>
<evidence type="ECO:0000256" key="8">
    <source>
        <dbReference type="ARBA" id="ARBA00022801"/>
    </source>
</evidence>
<dbReference type="InterPro" id="IPR050546">
    <property type="entry name" value="Glycosyl_Hydrlase_16"/>
</dbReference>
<keyword evidence="14" id="KW-0961">Cell wall biogenesis/degradation</keyword>
<evidence type="ECO:0000313" key="22">
    <source>
        <dbReference type="EMBL" id="KAJ2903616.1"/>
    </source>
</evidence>
<evidence type="ECO:0000313" key="23">
    <source>
        <dbReference type="Proteomes" id="UP001201980"/>
    </source>
</evidence>
<dbReference type="Pfam" id="PF00722">
    <property type="entry name" value="Glyco_hydro_16"/>
    <property type="match status" value="1"/>
</dbReference>
<evidence type="ECO:0000256" key="1">
    <source>
        <dbReference type="ARBA" id="ARBA00000822"/>
    </source>
</evidence>
<protein>
    <recommendedName>
        <fullName evidence="16">Crh-like protein</fullName>
        <ecNumber evidence="16">3.2.-.-</ecNumber>
    </recommendedName>
</protein>
<keyword evidence="12" id="KW-0449">Lipoprotein</keyword>
<keyword evidence="7 20" id="KW-0732">Signal</keyword>
<evidence type="ECO:0000256" key="14">
    <source>
        <dbReference type="ARBA" id="ARBA00023316"/>
    </source>
</evidence>
<evidence type="ECO:0000259" key="21">
    <source>
        <dbReference type="PROSITE" id="PS51762"/>
    </source>
</evidence>
<feature type="disulfide bond" evidence="18">
    <location>
        <begin position="27"/>
        <end position="35"/>
    </location>
</feature>
<sequence length="400" mass="41947">MLPRLINTAALALTASRLVWAQTSSDCNPVDGDSCDPDPAFGDDEVMIDFTQGESDYFTAQDGTSMTYDDTNGAAFTISKEGEAPTIVSNKYLFFGKVSCVIQAAPGTGIVTSFTLQSDDLDEIDWEWVGSDTGNSQSNYFGKGDTTTYDRGAYHTTESATTEFHTYAVEWTSESIQWIIDGTTVRTLGYADATDTVTGDRFPQTPMQVRLGTWVGGSSDNSEGTIEWAGGLANFDDAPFVAYYQSCTIQDYAGGISGAKEYIYGDDSGDYDSIEVATADNSTTTSTETNSSKGTSSTATSDSTSTTATEATSTATSTAGPGSDDDNEDDNSNDNDNDDETTMITATKTASDSTATSSTNSTSSSSSTSTDPVGSSTGAHLSPSSFFLAAGTLLLGVFAL</sequence>
<feature type="active site" description="Proton donor" evidence="17">
    <location>
        <position position="123"/>
    </location>
</feature>
<dbReference type="GO" id="GO:0098552">
    <property type="term" value="C:side of membrane"/>
    <property type="evidence" value="ECO:0007669"/>
    <property type="project" value="UniProtKB-KW"/>
</dbReference>
<dbReference type="PROSITE" id="PS51762">
    <property type="entry name" value="GH16_2"/>
    <property type="match status" value="1"/>
</dbReference>
<keyword evidence="10 18" id="KW-1015">Disulfide bond</keyword>